<dbReference type="PRINTS" id="PR01438">
    <property type="entry name" value="UNVRSLSTRESS"/>
</dbReference>
<dbReference type="SUPFAM" id="SSF52402">
    <property type="entry name" value="Adenine nucleotide alpha hydrolases-like"/>
    <property type="match status" value="2"/>
</dbReference>
<name>A0A497XNW8_9AQUI</name>
<dbReference type="RefSeq" id="WP_121008708.1">
    <property type="nucleotide sequence ID" value="NZ_RCCJ01000001.1"/>
</dbReference>
<evidence type="ECO:0000259" key="2">
    <source>
        <dbReference type="Pfam" id="PF00582"/>
    </source>
</evidence>
<dbReference type="PANTHER" id="PTHR46268">
    <property type="entry name" value="STRESS RESPONSE PROTEIN NHAX"/>
    <property type="match status" value="1"/>
</dbReference>
<feature type="domain" description="UspA" evidence="2">
    <location>
        <begin position="1"/>
        <end position="151"/>
    </location>
</feature>
<comment type="caution">
    <text evidence="3">The sequence shown here is derived from an EMBL/GenBank/DDBJ whole genome shotgun (WGS) entry which is preliminary data.</text>
</comment>
<reference evidence="3 4" key="1">
    <citation type="submission" date="2018-10" db="EMBL/GenBank/DDBJ databases">
        <title>Genomic Encyclopedia of Archaeal and Bacterial Type Strains, Phase II (KMG-II): from individual species to whole genera.</title>
        <authorList>
            <person name="Goeker M."/>
        </authorList>
    </citation>
    <scope>NUCLEOTIDE SEQUENCE [LARGE SCALE GENOMIC DNA]</scope>
    <source>
        <strain evidence="3 4">DSM 16510</strain>
    </source>
</reference>
<dbReference type="CDD" id="cd00293">
    <property type="entry name" value="USP-like"/>
    <property type="match status" value="2"/>
</dbReference>
<evidence type="ECO:0000313" key="4">
    <source>
        <dbReference type="Proteomes" id="UP000267841"/>
    </source>
</evidence>
<comment type="similarity">
    <text evidence="1">Belongs to the universal stress protein A family.</text>
</comment>
<organism evidence="3 4">
    <name type="scientific">Hydrogenivirga caldilitoris</name>
    <dbReference type="NCBI Taxonomy" id="246264"/>
    <lineage>
        <taxon>Bacteria</taxon>
        <taxon>Pseudomonadati</taxon>
        <taxon>Aquificota</taxon>
        <taxon>Aquificia</taxon>
        <taxon>Aquificales</taxon>
        <taxon>Aquificaceae</taxon>
        <taxon>Hydrogenivirga</taxon>
    </lineage>
</organism>
<dbReference type="InterPro" id="IPR006015">
    <property type="entry name" value="Universal_stress_UspA"/>
</dbReference>
<dbReference type="InterPro" id="IPR006016">
    <property type="entry name" value="UspA"/>
</dbReference>
<dbReference type="AlphaFoldDB" id="A0A497XNW8"/>
<sequence length="278" mass="31103">MFKRIVVGVDGSPASITASKYAFKMGNFYDVPVVGIYVIDVRLLEESFLADLAGVLGFTYYEGISGKIKDFLEKQGDTILTEFSSLGREYGAKVSVVQTSGVPYREIASQADPEDLIVLGRVGRKPISGILIGSNSEKVARHAKCPVFLVPEEERELKRALVAYDGSENAKLSLRICRSLRSLYNYEINVLSVQEEEEEVKRIEEEVRELLPEEHKFFYVSGLPEERIVSFAKDEGIDVLFLGAYGKGRFKELFLGSVTSFVIHHLDIPMFLAKVPMD</sequence>
<evidence type="ECO:0000313" key="3">
    <source>
        <dbReference type="EMBL" id="RLJ69830.1"/>
    </source>
</evidence>
<gene>
    <name evidence="3" type="ORF">BCF55_0087</name>
</gene>
<dbReference type="EMBL" id="RCCJ01000001">
    <property type="protein sequence ID" value="RLJ69830.1"/>
    <property type="molecule type" value="Genomic_DNA"/>
</dbReference>
<dbReference type="Proteomes" id="UP000267841">
    <property type="component" value="Unassembled WGS sequence"/>
</dbReference>
<protein>
    <submittedName>
        <fullName evidence="3">Nucleotide-binding universal stress UspA family protein</fullName>
    </submittedName>
</protein>
<accession>A0A497XNW8</accession>
<proteinExistence type="inferred from homology"/>
<evidence type="ECO:0000256" key="1">
    <source>
        <dbReference type="ARBA" id="ARBA00008791"/>
    </source>
</evidence>
<dbReference type="Pfam" id="PF00582">
    <property type="entry name" value="Usp"/>
    <property type="match status" value="2"/>
</dbReference>
<dbReference type="OrthoDB" id="11417at2"/>
<keyword evidence="4" id="KW-1185">Reference proteome</keyword>
<dbReference type="PANTHER" id="PTHR46268:SF6">
    <property type="entry name" value="UNIVERSAL STRESS PROTEIN UP12"/>
    <property type="match status" value="1"/>
</dbReference>
<feature type="domain" description="UspA" evidence="2">
    <location>
        <begin position="195"/>
        <end position="272"/>
    </location>
</feature>
<dbReference type="Gene3D" id="3.40.50.12370">
    <property type="match status" value="1"/>
</dbReference>